<protein>
    <recommendedName>
        <fullName evidence="3">Early transcription factor VETF large subunit</fullName>
    </recommendedName>
</protein>
<gene>
    <name evidence="2" type="ORF">CPAV1605_427</name>
</gene>
<evidence type="ECO:0008006" key="3">
    <source>
        <dbReference type="Google" id="ProtNLM"/>
    </source>
</evidence>
<feature type="region of interest" description="Disordered" evidence="1">
    <location>
        <begin position="180"/>
        <end position="207"/>
    </location>
</feature>
<sequence>MDNPMKIIHKYKNSNKKVQYHCYIYLGPFVPANIKSILKKIQNIDFFNTLETISVKDEKELTKIYGNYWYEKFFISYHILKQKDVIFNNSAKKNKVESKYGKEWFDFHFNKYEIQRKKMLYSYASIVEKYKLLRKRKKKTNKRDEMDFTTNKKAYTQDGGSLAQDLDTDEELSLDEMQELVNDNSENNINKELIENEDDEKENDQDDNAKTIQDEQEQEETDEVIDDDFDLDELTAMYNNVDVESNKNIETTSNLISKALKDKKWEQEKEKETLKFDESNQNNVYEESLKNIFKKYYVYNQYIYQDDTIKIMKYKITCSIKNSSIFGKVNYIIPSRQYLWSEYYLNDNCEIPDSKSCNKKKEDCEQCKVDKVMVGQKWVRRSELLKIDVEPNENLRVYENLRNNLKYLKDSYGSKIKRDEDEFNIVSDYTEYMTANEIYMLDIYHELGINFKTDEQGKKNLYDVFVQIYYPKINYEAFEDVIEYLNGKPKKEDNTINIIYGLIKNDIKLENEIMNNVEKVKLEDSYKYDKLFQPNHVIQSIIHVNLIDDRNITGSTSNKINLFRIFDNFVPSEKYPFLQYQTPDSQLIYKYYTLSSKIEDKEVLTKWFENAPYGISFKIKILEEKYMSINLHDTGRMEYKTTWKEDDHATVSDIIDTYKYVRDLIEVINSQNKRLKIQIPGDDKFKYAFINTIQQFTLPEKFKINHNDLSEFARYFFPYVALVIEPRKRQSKSQQNKSESSKYGTYLRYKRISKYENRTRMHIRILYFMRNYEFIEAELVDEISKQFNVTPEVALEEIEFVKNKYGNAIKKSRKVLKKLKNIPKSKPPGIGIDIQGRDRDKYKIRITGARNKAQLVDIVSFMKVLIFLYVETYLYKKKDRQNLKETLKELTNIAKRRNKVVEIVDYQSPIKNIKVMTALDKKRIGYKPEKGQSQWTRACQNSGTDKKRRPELTMGDNVTNLIKKGYTLNSKTNTYERTVEIMEKGKKETVTLRAVRLEGEGDNALYYTCNPEQNQEHTYVGFLTKGNNPSGFCMPCCFKKDQLLSKNKAKRDYYLKCTGQKQENETFEKKDMGDKLYILQDTNKVQDNRFVFLPKYLDIFFNSMLNKTKTIKNHYLVDSNTGYFFKYTAKANIYFLLSSLSATLEVSIDDIKNKIIDKIESDKKELLFTSLGNGDIRTQFKTRTNYINFIQNNNYLETEIVGDIISIPGVLTKNGVNLIILEKKTRIVKKILEKDKVKEDYVVLCLNIENNSYYYDTNRDNIILIKDDKYYFPIFMVKKDEKKDKKIKVERMFKYDDKADNIVSLLLKYHKLNCDRDILEGISDRSLLIAKDVINILRSIKQSDYEPVKQIVDDRFKCRYILTKNNTILPCKPSGTVFNLSIQDIKDLDYKKLLPYDKIVNNLEKVYNLSKKQLPCKPIGVYFDRKKQNKIHVISIITSDFQSVPINGSEIPEKDIKKKKFIIENKPFNDIIDMEISKLDSYKNDRRIESINSHNFNNEGFQLYRLELSNYLFKNPDVKEKVIKIIEHNKLTTKEKKFALKKLLYKLINKKLYSLLISTQKGGGSFKKYIKMQYGGNFVNLQKNDPEKQNYLITNTRTLCEANTDDKSCVNNPHCSWKGGNCHIALTEAKAIEYTNKVIQELINNNLNAREILQEENYFVSDIANYKNFTSRADQKIIKSSHHNINKIMSELFGKDNVPKIGRRHRPNTDVTMIDQNVDNPLEQFGDMYVQNIIENNNTIYRAYANCYYWIKNSLYNKNYRNLGYVSQLQTDLSNYFKAIVIDWLMDKDNKDKIIQDLINYKYSKINAKDFFNKFLTKMRKNVANTSGFIELYVLSMVFPNVIHVLDNYNQTIFIFQEGLRYYKNDSKLNSKSILDSYLKKEKLNTIINIKFDFITNKIIPSLIYSIYYK</sequence>
<name>A0A5E8CLJ3_9ZZZZ</name>
<evidence type="ECO:0000256" key="1">
    <source>
        <dbReference type="SAM" id="MobiDB-lite"/>
    </source>
</evidence>
<organism evidence="2">
    <name type="scientific">seawater metagenome</name>
    <dbReference type="NCBI Taxonomy" id="1561972"/>
    <lineage>
        <taxon>unclassified sequences</taxon>
        <taxon>metagenomes</taxon>
        <taxon>ecological metagenomes</taxon>
    </lineage>
</organism>
<accession>A0A5E8CLJ3</accession>
<dbReference type="EMBL" id="CABVLZ010000002">
    <property type="protein sequence ID" value="VVU94702.1"/>
    <property type="molecule type" value="Genomic_DNA"/>
</dbReference>
<feature type="compositionally biased region" description="Acidic residues" evidence="1">
    <location>
        <begin position="195"/>
        <end position="206"/>
    </location>
</feature>
<reference evidence="2" key="1">
    <citation type="submission" date="2019-09" db="EMBL/GenBank/DDBJ databases">
        <authorList>
            <person name="Needham M D."/>
        </authorList>
    </citation>
    <scope>NUCLEOTIDE SEQUENCE</scope>
</reference>
<evidence type="ECO:0000313" key="2">
    <source>
        <dbReference type="EMBL" id="VVU94702.1"/>
    </source>
</evidence>
<proteinExistence type="predicted"/>